<evidence type="ECO:0000313" key="2">
    <source>
        <dbReference type="Proteomes" id="UP000250235"/>
    </source>
</evidence>
<protein>
    <submittedName>
        <fullName evidence="1">Plasma membrane ATPase 1-like</fullName>
    </submittedName>
</protein>
<proteinExistence type="predicted"/>
<name>A0A2Z7A3C8_9LAMI</name>
<reference evidence="1 2" key="1">
    <citation type="journal article" date="2015" name="Proc. Natl. Acad. Sci. U.S.A.">
        <title>The resurrection genome of Boea hygrometrica: A blueprint for survival of dehydration.</title>
        <authorList>
            <person name="Xiao L."/>
            <person name="Yang G."/>
            <person name="Zhang L."/>
            <person name="Yang X."/>
            <person name="Zhao S."/>
            <person name="Ji Z."/>
            <person name="Zhou Q."/>
            <person name="Hu M."/>
            <person name="Wang Y."/>
            <person name="Chen M."/>
            <person name="Xu Y."/>
            <person name="Jin H."/>
            <person name="Xiao X."/>
            <person name="Hu G."/>
            <person name="Bao F."/>
            <person name="Hu Y."/>
            <person name="Wan P."/>
            <person name="Li L."/>
            <person name="Deng X."/>
            <person name="Kuang T."/>
            <person name="Xiang C."/>
            <person name="Zhu J.K."/>
            <person name="Oliver M.J."/>
            <person name="He Y."/>
        </authorList>
    </citation>
    <scope>NUCLEOTIDE SEQUENCE [LARGE SCALE GENOMIC DNA]</scope>
    <source>
        <strain evidence="2">cv. XS01</strain>
    </source>
</reference>
<keyword evidence="2" id="KW-1185">Reference proteome</keyword>
<gene>
    <name evidence="1" type="ORF">F511_08720</name>
</gene>
<dbReference type="AlphaFoldDB" id="A0A2Z7A3C8"/>
<organism evidence="1 2">
    <name type="scientific">Dorcoceras hygrometricum</name>
    <dbReference type="NCBI Taxonomy" id="472368"/>
    <lineage>
        <taxon>Eukaryota</taxon>
        <taxon>Viridiplantae</taxon>
        <taxon>Streptophyta</taxon>
        <taxon>Embryophyta</taxon>
        <taxon>Tracheophyta</taxon>
        <taxon>Spermatophyta</taxon>
        <taxon>Magnoliopsida</taxon>
        <taxon>eudicotyledons</taxon>
        <taxon>Gunneridae</taxon>
        <taxon>Pentapetalae</taxon>
        <taxon>asterids</taxon>
        <taxon>lamiids</taxon>
        <taxon>Lamiales</taxon>
        <taxon>Gesneriaceae</taxon>
        <taxon>Didymocarpoideae</taxon>
        <taxon>Trichosporeae</taxon>
        <taxon>Loxocarpinae</taxon>
        <taxon>Dorcoceras</taxon>
    </lineage>
</organism>
<accession>A0A2Z7A3C8</accession>
<sequence>MFLVDWAVKMRIRPPEFETSICDAKYHVSLSTRSVLGKCVYLVTLAMSLFDLQDVCIAIGSIATLDLPMVVDLIGIYGLKGPYCMLTTTNWFFQVLSVIPRGSWGDVARRFTMIRWASPELVTKESRIRSWTGLVISTATTVKSRRYCNYGWSQAQVPARIENKIWNQSHRPPPRAAKHPPGAIVRTRQRDDRAMDAHVAQLVETMGANCCATLALEARCHAPPWAIAGRRLARVVTHPCAAPLDCCAPCCDDGRPMHAAGLHARRCAWIAAVRRSKTHDRARLRRACLGRATLRRAQNLWWRPPAGRRSGESPAMS</sequence>
<evidence type="ECO:0000313" key="1">
    <source>
        <dbReference type="EMBL" id="KZV15929.1"/>
    </source>
</evidence>
<dbReference type="Proteomes" id="UP000250235">
    <property type="component" value="Unassembled WGS sequence"/>
</dbReference>
<dbReference type="EMBL" id="KV019595">
    <property type="protein sequence ID" value="KZV15929.1"/>
    <property type="molecule type" value="Genomic_DNA"/>
</dbReference>